<keyword evidence="3" id="KW-1185">Reference proteome</keyword>
<feature type="region of interest" description="Disordered" evidence="1">
    <location>
        <begin position="47"/>
        <end position="70"/>
    </location>
</feature>
<dbReference type="EMBL" id="MU128928">
    <property type="protein sequence ID" value="KAF9518026.1"/>
    <property type="molecule type" value="Genomic_DNA"/>
</dbReference>
<accession>A0A9P6B863</accession>
<dbReference type="AlphaFoldDB" id="A0A9P6B863"/>
<dbReference type="Proteomes" id="UP000886523">
    <property type="component" value="Unassembled WGS sequence"/>
</dbReference>
<sequence>MSASLASVLRPGKTYTVSDDQYLTLFHKKFWGTSMQAEEVEWRRAQSAIGRGERNEESYQSADVSMEGDVEDEDSLPGCYYLDIDIEGLQPQGLWIRPDYVRIYDALHRDYPLPMDMDLIGKTPCAVITGQPGIGSPLSYTMDRRLRLFVEDGVYDVPDGWQKSDFRYFIWTFVDTDANKEGMPSDFVRPSTPSSLYSPDLLKQIAGIACTKQCKSPKLSL</sequence>
<evidence type="ECO:0000313" key="2">
    <source>
        <dbReference type="EMBL" id="KAF9518026.1"/>
    </source>
</evidence>
<reference evidence="2" key="1">
    <citation type="journal article" date="2020" name="Nat. Commun.">
        <title>Large-scale genome sequencing of mycorrhizal fungi provides insights into the early evolution of symbiotic traits.</title>
        <authorList>
            <person name="Miyauchi S."/>
            <person name="Kiss E."/>
            <person name="Kuo A."/>
            <person name="Drula E."/>
            <person name="Kohler A."/>
            <person name="Sanchez-Garcia M."/>
            <person name="Morin E."/>
            <person name="Andreopoulos B."/>
            <person name="Barry K.W."/>
            <person name="Bonito G."/>
            <person name="Buee M."/>
            <person name="Carver A."/>
            <person name="Chen C."/>
            <person name="Cichocki N."/>
            <person name="Clum A."/>
            <person name="Culley D."/>
            <person name="Crous P.W."/>
            <person name="Fauchery L."/>
            <person name="Girlanda M."/>
            <person name="Hayes R.D."/>
            <person name="Keri Z."/>
            <person name="LaButti K."/>
            <person name="Lipzen A."/>
            <person name="Lombard V."/>
            <person name="Magnuson J."/>
            <person name="Maillard F."/>
            <person name="Murat C."/>
            <person name="Nolan M."/>
            <person name="Ohm R.A."/>
            <person name="Pangilinan J."/>
            <person name="Pereira M.F."/>
            <person name="Perotto S."/>
            <person name="Peter M."/>
            <person name="Pfister S."/>
            <person name="Riley R."/>
            <person name="Sitrit Y."/>
            <person name="Stielow J.B."/>
            <person name="Szollosi G."/>
            <person name="Zifcakova L."/>
            <person name="Stursova M."/>
            <person name="Spatafora J.W."/>
            <person name="Tedersoo L."/>
            <person name="Vaario L.M."/>
            <person name="Yamada A."/>
            <person name="Yan M."/>
            <person name="Wang P."/>
            <person name="Xu J."/>
            <person name="Bruns T."/>
            <person name="Baldrian P."/>
            <person name="Vilgalys R."/>
            <person name="Dunand C."/>
            <person name="Henrissat B."/>
            <person name="Grigoriev I.V."/>
            <person name="Hibbett D."/>
            <person name="Nagy L.G."/>
            <person name="Martin F.M."/>
        </authorList>
    </citation>
    <scope>NUCLEOTIDE SEQUENCE</scope>
    <source>
        <strain evidence="2">UP504</strain>
    </source>
</reference>
<proteinExistence type="predicted"/>
<name>A0A9P6B863_9AGAM</name>
<evidence type="ECO:0000256" key="1">
    <source>
        <dbReference type="SAM" id="MobiDB-lite"/>
    </source>
</evidence>
<comment type="caution">
    <text evidence="2">The sequence shown here is derived from an EMBL/GenBank/DDBJ whole genome shotgun (WGS) entry which is preliminary data.</text>
</comment>
<evidence type="ECO:0000313" key="3">
    <source>
        <dbReference type="Proteomes" id="UP000886523"/>
    </source>
</evidence>
<organism evidence="2 3">
    <name type="scientific">Hydnum rufescens UP504</name>
    <dbReference type="NCBI Taxonomy" id="1448309"/>
    <lineage>
        <taxon>Eukaryota</taxon>
        <taxon>Fungi</taxon>
        <taxon>Dikarya</taxon>
        <taxon>Basidiomycota</taxon>
        <taxon>Agaricomycotina</taxon>
        <taxon>Agaricomycetes</taxon>
        <taxon>Cantharellales</taxon>
        <taxon>Hydnaceae</taxon>
        <taxon>Hydnum</taxon>
    </lineage>
</organism>
<protein>
    <submittedName>
        <fullName evidence="2">Uncharacterized protein</fullName>
    </submittedName>
</protein>
<gene>
    <name evidence="2" type="ORF">BS47DRAFT_1389467</name>
</gene>